<evidence type="ECO:0000256" key="1">
    <source>
        <dbReference type="SAM" id="MobiDB-lite"/>
    </source>
</evidence>
<dbReference type="InterPro" id="IPR040677">
    <property type="entry name" value="LPD7"/>
</dbReference>
<reference evidence="4 5" key="1">
    <citation type="submission" date="2016-07" db="EMBL/GenBank/DDBJ databases">
        <authorList>
            <person name="Lefevre C.T."/>
        </authorList>
    </citation>
    <scope>NUCLEOTIDE SEQUENCE [LARGE SCALE GENOMIC DNA]</scope>
    <source>
        <strain evidence="4">PR1</strain>
    </source>
</reference>
<feature type="domain" description="MobA/VirD2-like nuclease" evidence="2">
    <location>
        <begin position="26"/>
        <end position="151"/>
    </location>
</feature>
<organism evidence="4 5">
    <name type="scientific">Candidatus Terasakiella magnetica</name>
    <dbReference type="NCBI Taxonomy" id="1867952"/>
    <lineage>
        <taxon>Bacteria</taxon>
        <taxon>Pseudomonadati</taxon>
        <taxon>Pseudomonadota</taxon>
        <taxon>Alphaproteobacteria</taxon>
        <taxon>Rhodospirillales</taxon>
        <taxon>Terasakiellaceae</taxon>
        <taxon>Terasakiella</taxon>
    </lineage>
</organism>
<feature type="region of interest" description="Disordered" evidence="1">
    <location>
        <begin position="412"/>
        <end position="433"/>
    </location>
</feature>
<proteinExistence type="predicted"/>
<keyword evidence="5" id="KW-1185">Reference proteome</keyword>
<dbReference type="STRING" id="1867952.MTBPR1_140068"/>
<evidence type="ECO:0000259" key="3">
    <source>
        <dbReference type="Pfam" id="PF18821"/>
    </source>
</evidence>
<protein>
    <submittedName>
        <fullName evidence="4">Uncharacterized protein</fullName>
    </submittedName>
</protein>
<dbReference type="AlphaFoldDB" id="A0A1C3RF90"/>
<dbReference type="RefSeq" id="WP_069186643.1">
    <property type="nucleotide sequence ID" value="NZ_FLYE01000006.1"/>
</dbReference>
<dbReference type="Proteomes" id="UP000231658">
    <property type="component" value="Unassembled WGS sequence"/>
</dbReference>
<evidence type="ECO:0000313" key="5">
    <source>
        <dbReference type="Proteomes" id="UP000231658"/>
    </source>
</evidence>
<feature type="domain" description="Large polyvalent protein-associated" evidence="3">
    <location>
        <begin position="330"/>
        <end position="392"/>
    </location>
</feature>
<name>A0A1C3RF90_9PROT</name>
<dbReference type="Pfam" id="PF18821">
    <property type="entry name" value="LPD7"/>
    <property type="match status" value="1"/>
</dbReference>
<dbReference type="EMBL" id="FLYE01000006">
    <property type="protein sequence ID" value="SCA55950.1"/>
    <property type="molecule type" value="Genomic_DNA"/>
</dbReference>
<dbReference type="OrthoDB" id="1826980at2"/>
<evidence type="ECO:0000259" key="2">
    <source>
        <dbReference type="Pfam" id="PF03432"/>
    </source>
</evidence>
<accession>A0A1C3RF90</accession>
<sequence length="433" mass="49171">MIIKGSSRGQTKADVIQLSNHLLSSENEEVNVLQLKGLASLDLSSALEEMRAISLGTKTRKALYHASISVPVEELHLMNQERWLEAVNTLERHLDFEGHQRTIIQHNKKGRIHIHIVWNRVDTVTLKSKKTSWSYKKHEACSRELEAKWNLQQVQGVHMRNENEERPVAVATHKDWQASSRTGVPIKAVCMTLQTAWEQANASQFVRIVEDAGYRLAKGKRGVVLVDMEGTPHSIPRRLKVKAKAFKDRFPDLQFMRFPSVGAIQAKLKFTAQEQFCSEQTQEEIIMSTKNFVGIRPKNDNKKKKTGFDWNLLAEHWRQLGFDPQVGNSGIWIDVGDANIHDTGDEITLHGPVTKENVQAMLDAARLHDWKGVEPFGSEDFKAMVYQLASKMEPPMPVVGYELPPHIKKALGIPDEANNPDIPNETTHEWRPN</sequence>
<dbReference type="InterPro" id="IPR005094">
    <property type="entry name" value="Endonuclease_MobA/VirD2"/>
</dbReference>
<dbReference type="Pfam" id="PF03432">
    <property type="entry name" value="Relaxase"/>
    <property type="match status" value="1"/>
</dbReference>
<gene>
    <name evidence="4" type="ORF">MTBPR1_140068</name>
</gene>
<evidence type="ECO:0000313" key="4">
    <source>
        <dbReference type="EMBL" id="SCA55950.1"/>
    </source>
</evidence>